<dbReference type="AlphaFoldDB" id="A0A4Z2J6D6"/>
<evidence type="ECO:0000256" key="1">
    <source>
        <dbReference type="SAM" id="MobiDB-lite"/>
    </source>
</evidence>
<proteinExistence type="predicted"/>
<feature type="compositionally biased region" description="Basic residues" evidence="1">
    <location>
        <begin position="117"/>
        <end position="127"/>
    </location>
</feature>
<reference evidence="2 3" key="1">
    <citation type="submission" date="2019-03" db="EMBL/GenBank/DDBJ databases">
        <title>First draft genome of Liparis tanakae, snailfish: a comprehensive survey of snailfish specific genes.</title>
        <authorList>
            <person name="Kim W."/>
            <person name="Song I."/>
            <person name="Jeong J.-H."/>
            <person name="Kim D."/>
            <person name="Kim S."/>
            <person name="Ryu S."/>
            <person name="Song J.Y."/>
            <person name="Lee S.K."/>
        </authorList>
    </citation>
    <scope>NUCLEOTIDE SEQUENCE [LARGE SCALE GENOMIC DNA]</scope>
    <source>
        <tissue evidence="2">Muscle</tissue>
    </source>
</reference>
<dbReference type="Proteomes" id="UP000314294">
    <property type="component" value="Unassembled WGS sequence"/>
</dbReference>
<protein>
    <submittedName>
        <fullName evidence="2">Uncharacterized protein</fullName>
    </submittedName>
</protein>
<sequence>MDGNASGQRADKSREGLMVVSRSSFLWAISGLALRDETAMTSKHFATREPELCVPEGYRGGEEQGPHLMPLVEELWKFCSSCGRPSMASHITAREPSVSTYTAESSSSRVTTAHSTVKPKQKSRSGMHFKDPGGCR</sequence>
<organism evidence="2 3">
    <name type="scientific">Liparis tanakae</name>
    <name type="common">Tanaka's snailfish</name>
    <dbReference type="NCBI Taxonomy" id="230148"/>
    <lineage>
        <taxon>Eukaryota</taxon>
        <taxon>Metazoa</taxon>
        <taxon>Chordata</taxon>
        <taxon>Craniata</taxon>
        <taxon>Vertebrata</taxon>
        <taxon>Euteleostomi</taxon>
        <taxon>Actinopterygii</taxon>
        <taxon>Neopterygii</taxon>
        <taxon>Teleostei</taxon>
        <taxon>Neoteleostei</taxon>
        <taxon>Acanthomorphata</taxon>
        <taxon>Eupercaria</taxon>
        <taxon>Perciformes</taxon>
        <taxon>Cottioidei</taxon>
        <taxon>Cottales</taxon>
        <taxon>Liparidae</taxon>
        <taxon>Liparis</taxon>
    </lineage>
</organism>
<name>A0A4Z2J6D6_9TELE</name>
<comment type="caution">
    <text evidence="2">The sequence shown here is derived from an EMBL/GenBank/DDBJ whole genome shotgun (WGS) entry which is preliminary data.</text>
</comment>
<evidence type="ECO:0000313" key="3">
    <source>
        <dbReference type="Proteomes" id="UP000314294"/>
    </source>
</evidence>
<accession>A0A4Z2J6D6</accession>
<gene>
    <name evidence="2" type="ORF">EYF80_004706</name>
</gene>
<feature type="region of interest" description="Disordered" evidence="1">
    <location>
        <begin position="100"/>
        <end position="136"/>
    </location>
</feature>
<evidence type="ECO:0000313" key="2">
    <source>
        <dbReference type="EMBL" id="TNN85052.1"/>
    </source>
</evidence>
<dbReference type="EMBL" id="SRLO01000023">
    <property type="protein sequence ID" value="TNN85052.1"/>
    <property type="molecule type" value="Genomic_DNA"/>
</dbReference>
<keyword evidence="3" id="KW-1185">Reference proteome</keyword>